<evidence type="ECO:0000256" key="3">
    <source>
        <dbReference type="ARBA" id="ARBA00022807"/>
    </source>
</evidence>
<dbReference type="SUPFAM" id="SSF63817">
    <property type="entry name" value="Sortase"/>
    <property type="match status" value="1"/>
</dbReference>
<dbReference type="Pfam" id="PF04203">
    <property type="entry name" value="Sortase"/>
    <property type="match status" value="1"/>
</dbReference>
<dbReference type="CDD" id="cd06165">
    <property type="entry name" value="Sortase_A"/>
    <property type="match status" value="1"/>
</dbReference>
<comment type="caution">
    <text evidence="4">The sequence shown here is derived from an EMBL/GenBank/DDBJ whole genome shotgun (WGS) entry which is preliminary data.</text>
</comment>
<dbReference type="InterPro" id="IPR042007">
    <property type="entry name" value="Sortase_A"/>
</dbReference>
<evidence type="ECO:0000256" key="2">
    <source>
        <dbReference type="ARBA" id="ARBA00022801"/>
    </source>
</evidence>
<name>A0ABP3HE29_9LACT</name>
<keyword evidence="3" id="KW-0788">Thiol protease</keyword>
<proteinExistence type="predicted"/>
<dbReference type="RefSeq" id="WP_343755793.1">
    <property type="nucleotide sequence ID" value="NZ_BAAACW010000110.1"/>
</dbReference>
<keyword evidence="5" id="KW-1185">Reference proteome</keyword>
<evidence type="ECO:0000256" key="1">
    <source>
        <dbReference type="ARBA" id="ARBA00022670"/>
    </source>
</evidence>
<gene>
    <name evidence="4" type="ORF">GCM10008932_17650</name>
</gene>
<dbReference type="InterPro" id="IPR023365">
    <property type="entry name" value="Sortase_dom-sf"/>
</dbReference>
<dbReference type="Gene3D" id="2.40.260.10">
    <property type="entry name" value="Sortase"/>
    <property type="match status" value="1"/>
</dbReference>
<organism evidence="4 5">
    <name type="scientific">Alkalibacterium iburiense</name>
    <dbReference type="NCBI Taxonomy" id="290589"/>
    <lineage>
        <taxon>Bacteria</taxon>
        <taxon>Bacillati</taxon>
        <taxon>Bacillota</taxon>
        <taxon>Bacilli</taxon>
        <taxon>Lactobacillales</taxon>
        <taxon>Carnobacteriaceae</taxon>
        <taxon>Alkalibacterium</taxon>
    </lineage>
</organism>
<keyword evidence="2" id="KW-0378">Hydrolase</keyword>
<dbReference type="Proteomes" id="UP001501166">
    <property type="component" value="Unassembled WGS sequence"/>
</dbReference>
<dbReference type="NCBIfam" id="TIGR01076">
    <property type="entry name" value="sortase_fam"/>
    <property type="match status" value="1"/>
</dbReference>
<dbReference type="InterPro" id="IPR005754">
    <property type="entry name" value="Sortase"/>
</dbReference>
<protein>
    <submittedName>
        <fullName evidence="4">Class A sortase</fullName>
    </submittedName>
</protein>
<evidence type="ECO:0000313" key="4">
    <source>
        <dbReference type="EMBL" id="GAA0365930.1"/>
    </source>
</evidence>
<reference evidence="5" key="1">
    <citation type="journal article" date="2019" name="Int. J. Syst. Evol. Microbiol.">
        <title>The Global Catalogue of Microorganisms (GCM) 10K type strain sequencing project: providing services to taxonomists for standard genome sequencing and annotation.</title>
        <authorList>
            <consortium name="The Broad Institute Genomics Platform"/>
            <consortium name="The Broad Institute Genome Sequencing Center for Infectious Disease"/>
            <person name="Wu L."/>
            <person name="Ma J."/>
        </authorList>
    </citation>
    <scope>NUCLEOTIDE SEQUENCE [LARGE SCALE GENOMIC DNA]</scope>
    <source>
        <strain evidence="5">JCM 12662</strain>
    </source>
</reference>
<accession>A0ABP3HE29</accession>
<dbReference type="EMBL" id="BAAACW010000110">
    <property type="protein sequence ID" value="GAA0365930.1"/>
    <property type="molecule type" value="Genomic_DNA"/>
</dbReference>
<evidence type="ECO:0000313" key="5">
    <source>
        <dbReference type="Proteomes" id="UP001501166"/>
    </source>
</evidence>
<sequence>MKRRIVTLIGLLFIVIGIVMLSLPKMAEYNINNHVTRVDDMYHTLDSNQLRSNVESEAEFDFSAIDDISPTDTFFDPANLDSNLVLGQIVIPSIDVQLTIFKGITNQILNAGVGTMKENQTMGKSNYSLAGHYTHSGQLFGRLEELNIGDKILLNDKEMIYEYDVYDTLIVPPTAVEMIEDQLAEEHGNAIVSLMNCFYVDDVNTGDRYFVLGELVGTHPYSEAGVAMNHF</sequence>
<keyword evidence="1" id="KW-0645">Protease</keyword>